<dbReference type="EMBL" id="NCKU01001017">
    <property type="protein sequence ID" value="RWS13352.1"/>
    <property type="molecule type" value="Genomic_DNA"/>
</dbReference>
<dbReference type="GO" id="GO:0005576">
    <property type="term" value="C:extracellular region"/>
    <property type="evidence" value="ECO:0007669"/>
    <property type="project" value="InterPro"/>
</dbReference>
<dbReference type="PANTHER" id="PTHR22933:SF43">
    <property type="entry name" value="LP10131P"/>
    <property type="match status" value="1"/>
</dbReference>
<accession>A0A443RDK5</accession>
<evidence type="ECO:0000313" key="3">
    <source>
        <dbReference type="Proteomes" id="UP000285301"/>
    </source>
</evidence>
<evidence type="ECO:0000259" key="1">
    <source>
        <dbReference type="PROSITE" id="PS50940"/>
    </source>
</evidence>
<evidence type="ECO:0000313" key="2">
    <source>
        <dbReference type="EMBL" id="RWS13352.1"/>
    </source>
</evidence>
<name>A0A443RDK5_9ACAR</name>
<keyword evidence="3" id="KW-1185">Reference proteome</keyword>
<protein>
    <recommendedName>
        <fullName evidence="1">Chitin-binding type-2 domain-containing protein</fullName>
    </recommendedName>
</protein>
<dbReference type="GO" id="GO:0008061">
    <property type="term" value="F:chitin binding"/>
    <property type="evidence" value="ECO:0007669"/>
    <property type="project" value="InterPro"/>
</dbReference>
<dbReference type="PANTHER" id="PTHR22933">
    <property type="entry name" value="FI18007P1-RELATED"/>
    <property type="match status" value="1"/>
</dbReference>
<organism evidence="2 3">
    <name type="scientific">Dinothrombium tinctorium</name>
    <dbReference type="NCBI Taxonomy" id="1965070"/>
    <lineage>
        <taxon>Eukaryota</taxon>
        <taxon>Metazoa</taxon>
        <taxon>Ecdysozoa</taxon>
        <taxon>Arthropoda</taxon>
        <taxon>Chelicerata</taxon>
        <taxon>Arachnida</taxon>
        <taxon>Acari</taxon>
        <taxon>Acariformes</taxon>
        <taxon>Trombidiformes</taxon>
        <taxon>Prostigmata</taxon>
        <taxon>Anystina</taxon>
        <taxon>Parasitengona</taxon>
        <taxon>Trombidioidea</taxon>
        <taxon>Trombidiidae</taxon>
        <taxon>Dinothrombium</taxon>
    </lineage>
</organism>
<sequence>MIKTFLPLIFNKVVPSDQGSNNESVEFDFVNLPGYGVIDDFNSTKQNNFTCYERRYGYYADTYKGCSMFHLCYPTRDPQSEEITYQRFSFVCSENGVFDQQNLVCVENGTASIPCEESEQIYDSSNVRLYESLQQNAPGFFAEASDAKSNVESGEAQESVIHERFIHPGFESWEQ</sequence>
<comment type="caution">
    <text evidence="2">The sequence shown here is derived from an EMBL/GenBank/DDBJ whole genome shotgun (WGS) entry which is preliminary data.</text>
</comment>
<dbReference type="OrthoDB" id="6434376at2759"/>
<reference evidence="2 3" key="1">
    <citation type="journal article" date="2018" name="Gigascience">
        <title>Genomes of trombidid mites reveal novel predicted allergens and laterally-transferred genes associated with secondary metabolism.</title>
        <authorList>
            <person name="Dong X."/>
            <person name="Chaisiri K."/>
            <person name="Xia D."/>
            <person name="Armstrong S.D."/>
            <person name="Fang Y."/>
            <person name="Donnelly M.J."/>
            <person name="Kadowaki T."/>
            <person name="McGarry J.W."/>
            <person name="Darby A.C."/>
            <person name="Makepeace B.L."/>
        </authorList>
    </citation>
    <scope>NUCLEOTIDE SEQUENCE [LARGE SCALE GENOMIC DNA]</scope>
    <source>
        <strain evidence="2">UoL-WK</strain>
    </source>
</reference>
<dbReference type="AlphaFoldDB" id="A0A443RDK5"/>
<dbReference type="Proteomes" id="UP000285301">
    <property type="component" value="Unassembled WGS sequence"/>
</dbReference>
<dbReference type="InterPro" id="IPR002557">
    <property type="entry name" value="Chitin-bd_dom"/>
</dbReference>
<gene>
    <name evidence="2" type="ORF">B4U79_02195</name>
</gene>
<proteinExistence type="predicted"/>
<dbReference type="PROSITE" id="PS50940">
    <property type="entry name" value="CHIT_BIND_II"/>
    <property type="match status" value="1"/>
</dbReference>
<dbReference type="STRING" id="1965070.A0A443RDK5"/>
<dbReference type="InterPro" id="IPR052976">
    <property type="entry name" value="Scoloptoxin-like"/>
</dbReference>
<feature type="domain" description="Chitin-binding type-2" evidence="1">
    <location>
        <begin position="48"/>
        <end position="117"/>
    </location>
</feature>